<name>A0A9N9AF35_9GLOM</name>
<evidence type="ECO:0000256" key="3">
    <source>
        <dbReference type="ARBA" id="ARBA00026117"/>
    </source>
</evidence>
<dbReference type="CDD" id="cd05369">
    <property type="entry name" value="TER_DECR_SDR_a"/>
    <property type="match status" value="1"/>
</dbReference>
<evidence type="ECO:0000256" key="5">
    <source>
        <dbReference type="ARBA" id="ARBA00048340"/>
    </source>
</evidence>
<dbReference type="AlphaFoldDB" id="A0A9N9AF35"/>
<gene>
    <name evidence="6" type="ORF">POCULU_LOCUS4048</name>
</gene>
<dbReference type="OrthoDB" id="2136131at2759"/>
<dbReference type="EC" id="1.3.1.124" evidence="3"/>
<comment type="caution">
    <text evidence="6">The sequence shown here is derived from an EMBL/GenBank/DDBJ whole genome shotgun (WGS) entry which is preliminary data.</text>
</comment>
<dbReference type="GO" id="GO:0005777">
    <property type="term" value="C:peroxisome"/>
    <property type="evidence" value="ECO:0007669"/>
    <property type="project" value="TreeGrafter"/>
</dbReference>
<keyword evidence="1" id="KW-0521">NADP</keyword>
<proteinExistence type="predicted"/>
<accession>A0A9N9AF35</accession>
<evidence type="ECO:0000256" key="1">
    <source>
        <dbReference type="ARBA" id="ARBA00022857"/>
    </source>
</evidence>
<dbReference type="Pfam" id="PF13561">
    <property type="entry name" value="adh_short_C2"/>
    <property type="match status" value="1"/>
</dbReference>
<dbReference type="InterPro" id="IPR045017">
    <property type="entry name" value="DECR2-like"/>
</dbReference>
<dbReference type="Proteomes" id="UP000789572">
    <property type="component" value="Unassembled WGS sequence"/>
</dbReference>
<dbReference type="Gene3D" id="3.40.50.720">
    <property type="entry name" value="NAD(P)-binding Rossmann-like Domain"/>
    <property type="match status" value="1"/>
</dbReference>
<dbReference type="PANTHER" id="PTHR43296:SF2">
    <property type="entry name" value="PEROXISOMAL 2,4-DIENOYL-COA REDUCTASE [(3E)-ENOYL-COA-PRODUCING]"/>
    <property type="match status" value="1"/>
</dbReference>
<sequence>MPTTDVFKKDLLIGKIAFVTGGGSGICKGMTEALLRHGAKAFIIGRSQDRLDKAAEELKTKTGGQIAGTAADVRDPEQVEKAVGKAIELFGKIDILVNGAAGNFLASFENLSYRAFRTVIEIDLLGTFNVTKACFPHLKKSRGCVINVSATHHYSDSISKPMLIFLLSFDQIRSRSLAVELGPLGIRVNVIAPGPIADTEGMHRLLPAADTERLIQGSPLQTLGKIQDIEYATVFLTSDAARNISGHILVVDGASWLRQPDLLPYPECVLEPKKFVGNKLNVKL</sequence>
<reference evidence="6" key="1">
    <citation type="submission" date="2021-06" db="EMBL/GenBank/DDBJ databases">
        <authorList>
            <person name="Kallberg Y."/>
            <person name="Tangrot J."/>
            <person name="Rosling A."/>
        </authorList>
    </citation>
    <scope>NUCLEOTIDE SEQUENCE</scope>
    <source>
        <strain evidence="6">IA702</strain>
    </source>
</reference>
<evidence type="ECO:0000313" key="6">
    <source>
        <dbReference type="EMBL" id="CAG8530777.1"/>
    </source>
</evidence>
<dbReference type="EMBL" id="CAJVPJ010000495">
    <property type="protein sequence ID" value="CAG8530777.1"/>
    <property type="molecule type" value="Genomic_DNA"/>
</dbReference>
<comment type="catalytic activity">
    <reaction evidence="5">
        <text>a (2E,4Z)-dienoyl-CoA + NADPH + H(+) = a 4,5-saturated-(3E)-enoyl-CoA + NADP(+)</text>
        <dbReference type="Rhea" id="RHEA:61892"/>
        <dbReference type="ChEBI" id="CHEBI:15378"/>
        <dbReference type="ChEBI" id="CHEBI:57783"/>
        <dbReference type="ChEBI" id="CHEBI:58349"/>
        <dbReference type="ChEBI" id="CHEBI:85099"/>
        <dbReference type="ChEBI" id="CHEBI:85493"/>
        <dbReference type="EC" id="1.3.1.124"/>
    </reaction>
</comment>
<evidence type="ECO:0000256" key="4">
    <source>
        <dbReference type="ARBA" id="ARBA00048009"/>
    </source>
</evidence>
<evidence type="ECO:0000256" key="2">
    <source>
        <dbReference type="ARBA" id="ARBA00023002"/>
    </source>
</evidence>
<dbReference type="GO" id="GO:0008670">
    <property type="term" value="F:2,4-dienoyl-CoA reductase (NADPH) activity"/>
    <property type="evidence" value="ECO:0007669"/>
    <property type="project" value="InterPro"/>
</dbReference>
<comment type="catalytic activity">
    <reaction evidence="4">
        <text>a (2E,4E)-dienoyl-CoA + NADPH + H(+) = a 4,5-saturated-(3E)-enoyl-CoA + NADP(+)</text>
        <dbReference type="Rhea" id="RHEA:45912"/>
        <dbReference type="ChEBI" id="CHEBI:15378"/>
        <dbReference type="ChEBI" id="CHEBI:57783"/>
        <dbReference type="ChEBI" id="CHEBI:58349"/>
        <dbReference type="ChEBI" id="CHEBI:85101"/>
        <dbReference type="ChEBI" id="CHEBI:85493"/>
        <dbReference type="EC" id="1.3.1.124"/>
    </reaction>
</comment>
<dbReference type="GO" id="GO:0009062">
    <property type="term" value="P:fatty acid catabolic process"/>
    <property type="evidence" value="ECO:0007669"/>
    <property type="project" value="InterPro"/>
</dbReference>
<keyword evidence="2" id="KW-0560">Oxidoreductase</keyword>
<organism evidence="6 7">
    <name type="scientific">Paraglomus occultum</name>
    <dbReference type="NCBI Taxonomy" id="144539"/>
    <lineage>
        <taxon>Eukaryota</taxon>
        <taxon>Fungi</taxon>
        <taxon>Fungi incertae sedis</taxon>
        <taxon>Mucoromycota</taxon>
        <taxon>Glomeromycotina</taxon>
        <taxon>Glomeromycetes</taxon>
        <taxon>Paraglomerales</taxon>
        <taxon>Paraglomeraceae</taxon>
        <taxon>Paraglomus</taxon>
    </lineage>
</organism>
<dbReference type="PANTHER" id="PTHR43296">
    <property type="entry name" value="PEROXISOMAL 2,4-DIENOYL-COA REDUCTASE"/>
    <property type="match status" value="1"/>
</dbReference>
<keyword evidence="7" id="KW-1185">Reference proteome</keyword>
<dbReference type="SUPFAM" id="SSF51735">
    <property type="entry name" value="NAD(P)-binding Rossmann-fold domains"/>
    <property type="match status" value="1"/>
</dbReference>
<dbReference type="PRINTS" id="PR00081">
    <property type="entry name" value="GDHRDH"/>
</dbReference>
<dbReference type="InterPro" id="IPR036291">
    <property type="entry name" value="NAD(P)-bd_dom_sf"/>
</dbReference>
<protein>
    <recommendedName>
        <fullName evidence="3">2,4-dienoyl-CoA reductase [(3E)-enoyl-CoA-producing]</fullName>
        <ecNumber evidence="3">1.3.1.124</ecNumber>
    </recommendedName>
</protein>
<dbReference type="InterPro" id="IPR002347">
    <property type="entry name" value="SDR_fam"/>
</dbReference>
<evidence type="ECO:0000313" key="7">
    <source>
        <dbReference type="Proteomes" id="UP000789572"/>
    </source>
</evidence>